<evidence type="ECO:0000256" key="1">
    <source>
        <dbReference type="ARBA" id="ARBA00004651"/>
    </source>
</evidence>
<keyword evidence="4 6" id="KW-1133">Transmembrane helix</keyword>
<keyword evidence="8" id="KW-1185">Reference proteome</keyword>
<evidence type="ECO:0000313" key="7">
    <source>
        <dbReference type="EMBL" id="PKR86931.1"/>
    </source>
</evidence>
<proteinExistence type="predicted"/>
<evidence type="ECO:0000256" key="2">
    <source>
        <dbReference type="ARBA" id="ARBA00022475"/>
    </source>
</evidence>
<comment type="subcellular location">
    <subcellularLocation>
        <location evidence="1">Cell membrane</location>
        <topology evidence="1">Multi-pass membrane protein</topology>
    </subcellularLocation>
</comment>
<dbReference type="EMBL" id="PIQO01000001">
    <property type="protein sequence ID" value="PKR86931.1"/>
    <property type="molecule type" value="Genomic_DNA"/>
</dbReference>
<organism evidence="7 8">
    <name type="scientific">Heyndrickxia camelliae</name>
    <dbReference type="NCBI Taxonomy" id="1707093"/>
    <lineage>
        <taxon>Bacteria</taxon>
        <taxon>Bacillati</taxon>
        <taxon>Bacillota</taxon>
        <taxon>Bacilli</taxon>
        <taxon>Bacillales</taxon>
        <taxon>Bacillaceae</taxon>
        <taxon>Heyndrickxia</taxon>
    </lineage>
</organism>
<dbReference type="OrthoDB" id="128422at2"/>
<feature type="transmembrane region" description="Helical" evidence="6">
    <location>
        <begin position="186"/>
        <end position="207"/>
    </location>
</feature>
<keyword evidence="3 6" id="KW-0812">Transmembrane</keyword>
<comment type="caution">
    <text evidence="7">The sequence shown here is derived from an EMBL/GenBank/DDBJ whole genome shotgun (WGS) entry which is preliminary data.</text>
</comment>
<dbReference type="NCBIfam" id="TIGR02737">
    <property type="entry name" value="caa3_CtaG"/>
    <property type="match status" value="1"/>
</dbReference>
<feature type="transmembrane region" description="Helical" evidence="6">
    <location>
        <begin position="83"/>
        <end position="103"/>
    </location>
</feature>
<dbReference type="GO" id="GO:0005886">
    <property type="term" value="C:plasma membrane"/>
    <property type="evidence" value="ECO:0007669"/>
    <property type="project" value="UniProtKB-SubCell"/>
</dbReference>
<reference evidence="7 8" key="1">
    <citation type="submission" date="2017-11" db="EMBL/GenBank/DDBJ databases">
        <title>Bacillus camelliae sp. nov., isolated from pu'er tea.</title>
        <authorList>
            <person name="Niu L."/>
        </authorList>
    </citation>
    <scope>NUCLEOTIDE SEQUENCE [LARGE SCALE GENOMIC DNA]</scope>
    <source>
        <strain evidence="7 8">7578-1</strain>
    </source>
</reference>
<sequence>MGAISIFGFRALWSPFFLLTILVITVLYFLTTTVWRKHFKESEPLKPKQAIYFILAMFLIYAVKGSPIDLMGHIMFTMHMVQMSILVMIIPPLFILAIPNWLWLSFLRLPVIKQVFRLFTKPVISVILFNVFFSLYHLPLVFDAIKKNGAAHGLYTLFLFVLAIFLWWPMINNIPGQSQLSGVKKVAYLITSAILLTPACGIIIFAGHPIYQTYSDSTSWLQAMSLCVPTETLASLNLSGPELFSPMPVLEDQQLGGVIMKIVQEIVDIIVLGKILFEWFRKDQEEAEKLTEMMLANKPEPVK</sequence>
<keyword evidence="5 6" id="KW-0472">Membrane</keyword>
<dbReference type="InterPro" id="IPR019108">
    <property type="entry name" value="Caa3_assmbl_CtaG-rel"/>
</dbReference>
<dbReference type="AlphaFoldDB" id="A0A2N3LQN6"/>
<evidence type="ECO:0000313" key="8">
    <source>
        <dbReference type="Proteomes" id="UP000233440"/>
    </source>
</evidence>
<feature type="transmembrane region" description="Helical" evidence="6">
    <location>
        <begin position="154"/>
        <end position="171"/>
    </location>
</feature>
<evidence type="ECO:0000256" key="4">
    <source>
        <dbReference type="ARBA" id="ARBA00022989"/>
    </source>
</evidence>
<protein>
    <submittedName>
        <fullName evidence="7">Cytochrome c oxidase assembly factor CtaG</fullName>
    </submittedName>
</protein>
<feature type="transmembrane region" description="Helical" evidence="6">
    <location>
        <begin position="50"/>
        <end position="71"/>
    </location>
</feature>
<evidence type="ECO:0000256" key="5">
    <source>
        <dbReference type="ARBA" id="ARBA00023136"/>
    </source>
</evidence>
<feature type="transmembrane region" description="Helical" evidence="6">
    <location>
        <begin position="12"/>
        <end position="30"/>
    </location>
</feature>
<keyword evidence="2" id="KW-1003">Cell membrane</keyword>
<evidence type="ECO:0000256" key="3">
    <source>
        <dbReference type="ARBA" id="ARBA00022692"/>
    </source>
</evidence>
<gene>
    <name evidence="7" type="primary">ctaG</name>
    <name evidence="7" type="ORF">CWO92_02455</name>
</gene>
<name>A0A2N3LQN6_9BACI</name>
<dbReference type="Pfam" id="PF09678">
    <property type="entry name" value="Caa3_CtaG"/>
    <property type="match status" value="1"/>
</dbReference>
<accession>A0A2N3LQN6</accession>
<feature type="transmembrane region" description="Helical" evidence="6">
    <location>
        <begin position="123"/>
        <end position="142"/>
    </location>
</feature>
<dbReference type="Proteomes" id="UP000233440">
    <property type="component" value="Unassembled WGS sequence"/>
</dbReference>
<dbReference type="InterPro" id="IPR014108">
    <property type="entry name" value="Caa3-assmbl_CtaG"/>
</dbReference>
<evidence type="ECO:0000256" key="6">
    <source>
        <dbReference type="SAM" id="Phobius"/>
    </source>
</evidence>